<sequence>MGNYAPSRLIFKDPSAHAKTKHLVIPFCTIKGVNNSTERTSYIFPNSSTSHYSSTDNTRFFESSPSELCGIPFAALPNEFSRVHLSYISRRFFHFFPESFAFSDSDAIAIAIAIAVHELESGVWSPSEGGYSTPMYAVGDD</sequence>
<keyword evidence="2" id="KW-1185">Reference proteome</keyword>
<evidence type="ECO:0000313" key="2">
    <source>
        <dbReference type="Proteomes" id="UP000019487"/>
    </source>
</evidence>
<protein>
    <submittedName>
        <fullName evidence="1">Uncharacterized protein</fullName>
    </submittedName>
</protein>
<name>W9CSH1_SCLBF</name>
<reference evidence="1" key="1">
    <citation type="journal article" date="2014" name="Genome Announc.">
        <title>Draft genome sequence of Sclerotinia borealis, a psychrophilic plant pathogenic fungus.</title>
        <authorList>
            <person name="Mardanov A.V."/>
            <person name="Beletsky A.V."/>
            <person name="Kadnikov V.V."/>
            <person name="Ignatov A.N."/>
            <person name="Ravin N.V."/>
        </authorList>
    </citation>
    <scope>NUCLEOTIDE SEQUENCE [LARGE SCALE GENOMIC DNA]</scope>
    <source>
        <strain evidence="1">F-4128</strain>
    </source>
</reference>
<organism evidence="1 2">
    <name type="scientific">Sclerotinia borealis (strain F-4128)</name>
    <dbReference type="NCBI Taxonomy" id="1432307"/>
    <lineage>
        <taxon>Eukaryota</taxon>
        <taxon>Fungi</taxon>
        <taxon>Dikarya</taxon>
        <taxon>Ascomycota</taxon>
        <taxon>Pezizomycotina</taxon>
        <taxon>Leotiomycetes</taxon>
        <taxon>Helotiales</taxon>
        <taxon>Sclerotiniaceae</taxon>
        <taxon>Sclerotinia</taxon>
    </lineage>
</organism>
<dbReference type="AlphaFoldDB" id="W9CSH1"/>
<proteinExistence type="predicted"/>
<comment type="caution">
    <text evidence="1">The sequence shown here is derived from an EMBL/GenBank/DDBJ whole genome shotgun (WGS) entry which is preliminary data.</text>
</comment>
<dbReference type="EMBL" id="AYSA01000024">
    <property type="protein sequence ID" value="ESZ99073.1"/>
    <property type="molecule type" value="Genomic_DNA"/>
</dbReference>
<evidence type="ECO:0000313" key="1">
    <source>
        <dbReference type="EMBL" id="ESZ99073.1"/>
    </source>
</evidence>
<accession>W9CSH1</accession>
<gene>
    <name evidence="1" type="ORF">SBOR_0483</name>
</gene>
<dbReference type="HOGENOM" id="CLU_1826424_0_0_1"/>
<dbReference type="Proteomes" id="UP000019487">
    <property type="component" value="Unassembled WGS sequence"/>
</dbReference>